<keyword evidence="2" id="KW-0378">Hydrolase</keyword>
<protein>
    <submittedName>
        <fullName evidence="2">HNH endonuclease</fullName>
    </submittedName>
</protein>
<proteinExistence type="predicted"/>
<dbReference type="Proteomes" id="UP000279029">
    <property type="component" value="Chromosome"/>
</dbReference>
<dbReference type="InterPro" id="IPR003615">
    <property type="entry name" value="HNH_nuc"/>
</dbReference>
<dbReference type="Pfam" id="PF13395">
    <property type="entry name" value="HNH_4"/>
    <property type="match status" value="1"/>
</dbReference>
<dbReference type="OrthoDB" id="489287at2"/>
<evidence type="ECO:0000313" key="3">
    <source>
        <dbReference type="Proteomes" id="UP000279029"/>
    </source>
</evidence>
<dbReference type="AlphaFoldDB" id="A0A3P7S0E2"/>
<keyword evidence="3" id="KW-1185">Reference proteome</keyword>
<evidence type="ECO:0000259" key="1">
    <source>
        <dbReference type="Pfam" id="PF13395"/>
    </source>
</evidence>
<keyword evidence="2" id="KW-0540">Nuclease</keyword>
<reference evidence="2 3" key="1">
    <citation type="submission" date="2018-09" db="EMBL/GenBank/DDBJ databases">
        <authorList>
            <person name="Postec A."/>
        </authorList>
    </citation>
    <scope>NUCLEOTIDE SEQUENCE [LARGE SCALE GENOMIC DNA]</scope>
    <source>
        <strain evidence="2">70B-A</strain>
    </source>
</reference>
<name>A0A3P7S0E2_9FIRM</name>
<keyword evidence="2" id="KW-0255">Endonuclease</keyword>
<feature type="domain" description="HNH nuclease" evidence="1">
    <location>
        <begin position="239"/>
        <end position="292"/>
    </location>
</feature>
<dbReference type="GO" id="GO:0004519">
    <property type="term" value="F:endonuclease activity"/>
    <property type="evidence" value="ECO:0007669"/>
    <property type="project" value="UniProtKB-KW"/>
</dbReference>
<dbReference type="KEGG" id="cbar:PATL70BA_2461"/>
<sequence length="374" mass="44169">MQLDMNRQEAIWLERMLERSNMVTSYKAYWMIGVLEEIIEGHDVIDFDKVVSRMITNSWYPIIQYKLNFGFQDQLGKVIYYINDTYHYGAEIKKTNLLNLLCFSSELLGDTTLQNMKKAFYNMAPYRLLSPFFREKTKGLKDQKKNRLITQLSQDSQDCFYKIDEPNKMIIVNPHWMDYINENQVVIKGWLQNKLIIYLQVKNPSVPSIPFKLEPPSSRNLTKATNYWKRFNMVEPIKDIYTGKPLTSEYYEELGAFSIDHFIPWSFVLHDELWNLMPTFKHINSSKSDKLPLLDKYLMEFCDLQYRAINYMKQSTSNQKILEDYLTIGGSDTTASIIKKGSYVDQVIFTESIKSALMPIYQIAYNQGFEVWEH</sequence>
<evidence type="ECO:0000313" key="2">
    <source>
        <dbReference type="EMBL" id="VDN48356.1"/>
    </source>
</evidence>
<dbReference type="Gene3D" id="1.10.30.50">
    <property type="match status" value="1"/>
</dbReference>
<dbReference type="EMBL" id="LR130778">
    <property type="protein sequence ID" value="VDN48356.1"/>
    <property type="molecule type" value="Genomic_DNA"/>
</dbReference>
<accession>A0A3P7S0E2</accession>
<dbReference type="RefSeq" id="WP_125137499.1">
    <property type="nucleotide sequence ID" value="NZ_LR130778.1"/>
</dbReference>
<gene>
    <name evidence="2" type="ORF">PATL70BA_2461</name>
</gene>
<organism evidence="2 3">
    <name type="scientific">Petrocella atlantisensis</name>
    <dbReference type="NCBI Taxonomy" id="2173034"/>
    <lineage>
        <taxon>Bacteria</taxon>
        <taxon>Bacillati</taxon>
        <taxon>Bacillota</taxon>
        <taxon>Clostridia</taxon>
        <taxon>Lachnospirales</taxon>
        <taxon>Vallitaleaceae</taxon>
        <taxon>Petrocella</taxon>
    </lineage>
</organism>